<evidence type="ECO:0000313" key="10">
    <source>
        <dbReference type="Proteomes" id="UP000566324"/>
    </source>
</evidence>
<comment type="cofactor">
    <cofactor evidence="7">
        <name>Zn(2+)</name>
        <dbReference type="ChEBI" id="CHEBI:29105"/>
    </cofactor>
    <text evidence="7">Binds 1 zinc ion per subunit.</text>
</comment>
<dbReference type="RefSeq" id="WP_184063571.1">
    <property type="nucleotide sequence ID" value="NZ_JACHNZ010000001.1"/>
</dbReference>
<dbReference type="GO" id="GO:0015976">
    <property type="term" value="P:carbon utilization"/>
    <property type="evidence" value="ECO:0007669"/>
    <property type="project" value="InterPro"/>
</dbReference>
<dbReference type="PROSITE" id="PS00705">
    <property type="entry name" value="PROK_CO2_ANHYDRASE_2"/>
    <property type="match status" value="1"/>
</dbReference>
<evidence type="ECO:0000256" key="8">
    <source>
        <dbReference type="RuleBase" id="RU003956"/>
    </source>
</evidence>
<dbReference type="Proteomes" id="UP000566324">
    <property type="component" value="Unassembled WGS sequence"/>
</dbReference>
<feature type="binding site" evidence="7">
    <location>
        <position position="103"/>
    </location>
    <ligand>
        <name>Zn(2+)</name>
        <dbReference type="ChEBI" id="CHEBI:29105"/>
    </ligand>
</feature>
<dbReference type="InterPro" id="IPR036874">
    <property type="entry name" value="Carbonic_anhydrase_sf"/>
</dbReference>
<reference evidence="9 10" key="1">
    <citation type="submission" date="2020-08" db="EMBL/GenBank/DDBJ databases">
        <title>Genomic Encyclopedia of Type Strains, Phase IV (KMG-IV): sequencing the most valuable type-strain genomes for metagenomic binning, comparative biology and taxonomic classification.</title>
        <authorList>
            <person name="Goeker M."/>
        </authorList>
    </citation>
    <scope>NUCLEOTIDE SEQUENCE [LARGE SCALE GENOMIC DNA]</scope>
    <source>
        <strain evidence="9 10">DSM 17328</strain>
    </source>
</reference>
<evidence type="ECO:0000256" key="1">
    <source>
        <dbReference type="ARBA" id="ARBA00006217"/>
    </source>
</evidence>
<sequence>MSGFEELIDGYRRFRGGAYIAQKARYDALRSSQSPKTMIISCSDSRVDPAMIFDVGPGEIFTVRNIANLVPPFEIGGGRHGVSAALEFAVTQLEVANIVVMGHGGCGGVQAALTSKFKGAPAGAGGFIAHWIDLLDEARDRILHEHGGRMDRDVEHALELEAVKVSLKNLRTFPCIPEREAAGKLKLIGAYFAIRDGVLHVLDEASGVFSAAT</sequence>
<evidence type="ECO:0000256" key="5">
    <source>
        <dbReference type="ARBA" id="ARBA00023239"/>
    </source>
</evidence>
<keyword evidence="4 7" id="KW-0862">Zinc</keyword>
<dbReference type="SUPFAM" id="SSF53056">
    <property type="entry name" value="beta-carbonic anhydrase, cab"/>
    <property type="match status" value="1"/>
</dbReference>
<comment type="caution">
    <text evidence="9">The sequence shown here is derived from an EMBL/GenBank/DDBJ whole genome shotgun (WGS) entry which is preliminary data.</text>
</comment>
<feature type="binding site" evidence="7">
    <location>
        <position position="44"/>
    </location>
    <ligand>
        <name>Zn(2+)</name>
        <dbReference type="ChEBI" id="CHEBI:29105"/>
    </ligand>
</feature>
<gene>
    <name evidence="9" type="ORF">GGQ98_000130</name>
</gene>
<proteinExistence type="inferred from homology"/>
<evidence type="ECO:0000256" key="2">
    <source>
        <dbReference type="ARBA" id="ARBA00012925"/>
    </source>
</evidence>
<dbReference type="InterPro" id="IPR015892">
    <property type="entry name" value="Carbonic_anhydrase_CS"/>
</dbReference>
<dbReference type="PANTHER" id="PTHR11002:SF76">
    <property type="entry name" value="CARBONIC ANHYDRASE"/>
    <property type="match status" value="1"/>
</dbReference>
<feature type="binding site" evidence="7">
    <location>
        <position position="106"/>
    </location>
    <ligand>
        <name>Zn(2+)</name>
        <dbReference type="ChEBI" id="CHEBI:29105"/>
    </ligand>
</feature>
<comment type="function">
    <text evidence="8">Reversible hydration of carbon dioxide.</text>
</comment>
<dbReference type="AlphaFoldDB" id="A0A7W7F5B5"/>
<dbReference type="Pfam" id="PF00484">
    <property type="entry name" value="Pro_CA"/>
    <property type="match status" value="1"/>
</dbReference>
<comment type="catalytic activity">
    <reaction evidence="6 8">
        <text>hydrogencarbonate + H(+) = CO2 + H2O</text>
        <dbReference type="Rhea" id="RHEA:10748"/>
        <dbReference type="ChEBI" id="CHEBI:15377"/>
        <dbReference type="ChEBI" id="CHEBI:15378"/>
        <dbReference type="ChEBI" id="CHEBI:16526"/>
        <dbReference type="ChEBI" id="CHEBI:17544"/>
        <dbReference type="EC" id="4.2.1.1"/>
    </reaction>
</comment>
<evidence type="ECO:0000256" key="6">
    <source>
        <dbReference type="ARBA" id="ARBA00048348"/>
    </source>
</evidence>
<dbReference type="EMBL" id="JACHNZ010000001">
    <property type="protein sequence ID" value="MBB4630529.1"/>
    <property type="molecule type" value="Genomic_DNA"/>
</dbReference>
<evidence type="ECO:0000256" key="3">
    <source>
        <dbReference type="ARBA" id="ARBA00022723"/>
    </source>
</evidence>
<keyword evidence="10" id="KW-1185">Reference proteome</keyword>
<keyword evidence="5 8" id="KW-0456">Lyase</keyword>
<accession>A0A7W7F5B5</accession>
<evidence type="ECO:0000256" key="7">
    <source>
        <dbReference type="PIRSR" id="PIRSR601765-1"/>
    </source>
</evidence>
<dbReference type="PROSITE" id="PS00704">
    <property type="entry name" value="PROK_CO2_ANHYDRASE_1"/>
    <property type="match status" value="1"/>
</dbReference>
<name>A0A7W7F5B5_9SPHN</name>
<evidence type="ECO:0000313" key="9">
    <source>
        <dbReference type="EMBL" id="MBB4630529.1"/>
    </source>
</evidence>
<dbReference type="Gene3D" id="3.40.1050.10">
    <property type="entry name" value="Carbonic anhydrase"/>
    <property type="match status" value="1"/>
</dbReference>
<keyword evidence="3 7" id="KW-0479">Metal-binding</keyword>
<dbReference type="InterPro" id="IPR045066">
    <property type="entry name" value="Beta_CA_cladeB"/>
</dbReference>
<comment type="similarity">
    <text evidence="1 8">Belongs to the beta-class carbonic anhydrase family.</text>
</comment>
<dbReference type="SMART" id="SM00947">
    <property type="entry name" value="Pro_CA"/>
    <property type="match status" value="1"/>
</dbReference>
<dbReference type="CDD" id="cd00884">
    <property type="entry name" value="beta_CA_cladeB"/>
    <property type="match status" value="1"/>
</dbReference>
<evidence type="ECO:0000256" key="4">
    <source>
        <dbReference type="ARBA" id="ARBA00022833"/>
    </source>
</evidence>
<dbReference type="EC" id="4.2.1.1" evidence="2 8"/>
<protein>
    <recommendedName>
        <fullName evidence="2 8">Carbonic anhydrase</fullName>
        <ecNumber evidence="2 8">4.2.1.1</ecNumber>
    </recommendedName>
    <alternativeName>
        <fullName evidence="8">Carbonate dehydratase</fullName>
    </alternativeName>
</protein>
<dbReference type="GO" id="GO:0004089">
    <property type="term" value="F:carbonate dehydratase activity"/>
    <property type="evidence" value="ECO:0007669"/>
    <property type="project" value="UniProtKB-UniRule"/>
</dbReference>
<organism evidence="9 10">
    <name type="scientific">Sphingosinicella soli</name>
    <dbReference type="NCBI Taxonomy" id="333708"/>
    <lineage>
        <taxon>Bacteria</taxon>
        <taxon>Pseudomonadati</taxon>
        <taxon>Pseudomonadota</taxon>
        <taxon>Alphaproteobacteria</taxon>
        <taxon>Sphingomonadales</taxon>
        <taxon>Sphingosinicellaceae</taxon>
        <taxon>Sphingosinicella</taxon>
    </lineage>
</organism>
<dbReference type="InterPro" id="IPR001765">
    <property type="entry name" value="Carbonic_anhydrase"/>
</dbReference>
<feature type="binding site" evidence="7">
    <location>
        <position position="42"/>
    </location>
    <ligand>
        <name>Zn(2+)</name>
        <dbReference type="ChEBI" id="CHEBI:29105"/>
    </ligand>
</feature>
<dbReference type="PANTHER" id="PTHR11002">
    <property type="entry name" value="CARBONIC ANHYDRASE"/>
    <property type="match status" value="1"/>
</dbReference>
<dbReference type="GO" id="GO:0008270">
    <property type="term" value="F:zinc ion binding"/>
    <property type="evidence" value="ECO:0007669"/>
    <property type="project" value="UniProtKB-UniRule"/>
</dbReference>